<comment type="caution">
    <text evidence="1">The sequence shown here is derived from an EMBL/GenBank/DDBJ whole genome shotgun (WGS) entry which is preliminary data.</text>
</comment>
<reference evidence="1 2" key="1">
    <citation type="journal article" date="2024" name="Chem. Sci.">
        <title>Discovery of megapolipeptins by genome mining of a Burkholderiales bacteria collection.</title>
        <authorList>
            <person name="Paulo B.S."/>
            <person name="Recchia M.J.J."/>
            <person name="Lee S."/>
            <person name="Fergusson C.H."/>
            <person name="Romanowski S.B."/>
            <person name="Hernandez A."/>
            <person name="Krull N."/>
            <person name="Liu D.Y."/>
            <person name="Cavanagh H."/>
            <person name="Bos A."/>
            <person name="Gray C.A."/>
            <person name="Murphy B.T."/>
            <person name="Linington R.G."/>
            <person name="Eustaquio A.S."/>
        </authorList>
    </citation>
    <scope>NUCLEOTIDE SEQUENCE [LARGE SCALE GENOMIC DNA]</scope>
    <source>
        <strain evidence="1 2">RL18-126-BIB-B</strain>
    </source>
</reference>
<evidence type="ECO:0000313" key="2">
    <source>
        <dbReference type="Proteomes" id="UP001629235"/>
    </source>
</evidence>
<protein>
    <submittedName>
        <fullName evidence="1">Zinc-dependent alcohol dehydrogenase family protein</fullName>
    </submittedName>
</protein>
<evidence type="ECO:0000313" key="1">
    <source>
        <dbReference type="EMBL" id="MFM0107771.1"/>
    </source>
</evidence>
<proteinExistence type="predicted"/>
<keyword evidence="2" id="KW-1185">Reference proteome</keyword>
<name>A0ACC7NQB0_9BURK</name>
<gene>
    <name evidence="1" type="ORF">PQR01_31045</name>
</gene>
<dbReference type="EMBL" id="JAQQDW010000090">
    <property type="protein sequence ID" value="MFM0107771.1"/>
    <property type="molecule type" value="Genomic_DNA"/>
</dbReference>
<sequence length="322" mass="34159">MKGIVFTAYSDPATGLEFRELPEPASPGPGQVMVAVEYAPINFSDILVARGMYPLHPDLPSVIGNEGMGRAQEVGRGVDNVRVGDRVTLPMGSFTWRERMVVNVDGIVVLPADADPRQLAMLTINPPTAHLLLETYVHLQSGDWIAINAANSAIARWIVGFARQKGVKTLGLVRRAEAMNAAREAGCELVLLDDDDAPAKMTEALGGKRVQLALDAVSGEAAGRLAKLLGPRGTLVSYAAPSFAAIAVSPFEVIFNDLTIRGFSLGNPDFAGQIPRAIMRASKMVAAGEVAIPVAATYRLEEIGAAISHQERGGKVLLKVGD</sequence>
<accession>A0ACC7NQB0</accession>
<organism evidence="1 2">
    <name type="scientific">Paraburkholderia rhynchosiae</name>
    <dbReference type="NCBI Taxonomy" id="487049"/>
    <lineage>
        <taxon>Bacteria</taxon>
        <taxon>Pseudomonadati</taxon>
        <taxon>Pseudomonadota</taxon>
        <taxon>Betaproteobacteria</taxon>
        <taxon>Burkholderiales</taxon>
        <taxon>Burkholderiaceae</taxon>
        <taxon>Paraburkholderia</taxon>
    </lineage>
</organism>
<dbReference type="Proteomes" id="UP001629235">
    <property type="component" value="Unassembled WGS sequence"/>
</dbReference>